<dbReference type="SUPFAM" id="SSF54427">
    <property type="entry name" value="NTF2-like"/>
    <property type="match status" value="1"/>
</dbReference>
<sequence length="450" mass="48337">MGPGALETALALYQAPSLAAATRLRPVPGDVFEVIRIAAGDGEAIDAAVARSGVEATVVCEAAQLYLKHVLFDPDADHYRVLGVAPDADSAQIREHRRWLLKWLHPDRADEWDAVYAARVQQAWQQLRDPARRAGYDEDIADADDWVPAMAGQALRPVWTAKALPAEDRASPSRRGAAWITSALVSVVALGAAWSMWGPGGPGGTVPGYPTGTSPAAAQGPYVLERVPWVEPGAGATAEAEVETVATRVEHPPREHPTPSAQPRPPAREAATTTPPANHASPVFSRPTPAASRPADPRPAEPAEPMASVAMDPVAPASAVPAPRSPTTGRIDPDAIEAAMSGFRNAYERGDIEALMAVFTADARNRRGGREAIRQDYVGLFRSSRQRRLQWHSMQWQADADHARGEGGFVASITPRRGATNTVRGRVRVEVVQQGGQARIRELWHEDQVP</sequence>
<reference evidence="4 5" key="1">
    <citation type="submission" date="2019-08" db="EMBL/GenBank/DDBJ databases">
        <authorList>
            <person name="Karlyshev A.V."/>
        </authorList>
    </citation>
    <scope>NUCLEOTIDE SEQUENCE [LARGE SCALE GENOMIC DNA]</scope>
    <source>
        <strain evidence="4 5">Alg18-2.2</strain>
    </source>
</reference>
<evidence type="ECO:0000259" key="3">
    <source>
        <dbReference type="PROSITE" id="PS50076"/>
    </source>
</evidence>
<dbReference type="SMART" id="SM00271">
    <property type="entry name" value="DnaJ"/>
    <property type="match status" value="1"/>
</dbReference>
<evidence type="ECO:0000313" key="5">
    <source>
        <dbReference type="Proteomes" id="UP000321248"/>
    </source>
</evidence>
<dbReference type="InterPro" id="IPR032710">
    <property type="entry name" value="NTF2-like_dom_sf"/>
</dbReference>
<protein>
    <submittedName>
        <fullName evidence="4">DnaJ domain-containing protein</fullName>
    </submittedName>
</protein>
<organism evidence="4 5">
    <name type="scientific">Alkalisalibacterium limincola</name>
    <dbReference type="NCBI Taxonomy" id="2699169"/>
    <lineage>
        <taxon>Bacteria</taxon>
        <taxon>Pseudomonadati</taxon>
        <taxon>Pseudomonadota</taxon>
        <taxon>Gammaproteobacteria</taxon>
        <taxon>Lysobacterales</taxon>
        <taxon>Lysobacteraceae</taxon>
        <taxon>Alkalisalibacterium</taxon>
    </lineage>
</organism>
<evidence type="ECO:0000313" key="4">
    <source>
        <dbReference type="EMBL" id="TXK65608.1"/>
    </source>
</evidence>
<evidence type="ECO:0000256" key="1">
    <source>
        <dbReference type="ARBA" id="ARBA00023186"/>
    </source>
</evidence>
<dbReference type="OrthoDB" id="9782583at2"/>
<proteinExistence type="predicted"/>
<gene>
    <name evidence="4" type="ORF">FU658_00260</name>
</gene>
<dbReference type="PROSITE" id="PS50076">
    <property type="entry name" value="DNAJ_2"/>
    <property type="match status" value="1"/>
</dbReference>
<feature type="region of interest" description="Disordered" evidence="2">
    <location>
        <begin position="249"/>
        <end position="305"/>
    </location>
</feature>
<keyword evidence="5" id="KW-1185">Reference proteome</keyword>
<dbReference type="Pfam" id="PF00226">
    <property type="entry name" value="DnaJ"/>
    <property type="match status" value="1"/>
</dbReference>
<accession>A0A5C8KX32</accession>
<dbReference type="Gene3D" id="1.10.287.110">
    <property type="entry name" value="DnaJ domain"/>
    <property type="match status" value="1"/>
</dbReference>
<dbReference type="RefSeq" id="WP_147890280.1">
    <property type="nucleotide sequence ID" value="NZ_VRTS01000001.1"/>
</dbReference>
<evidence type="ECO:0000256" key="2">
    <source>
        <dbReference type="SAM" id="MobiDB-lite"/>
    </source>
</evidence>
<dbReference type="InterPro" id="IPR001623">
    <property type="entry name" value="DnaJ_domain"/>
</dbReference>
<feature type="compositionally biased region" description="Low complexity" evidence="2">
    <location>
        <begin position="285"/>
        <end position="294"/>
    </location>
</feature>
<comment type="caution">
    <text evidence="4">The sequence shown here is derived from an EMBL/GenBank/DDBJ whole genome shotgun (WGS) entry which is preliminary data.</text>
</comment>
<dbReference type="Gene3D" id="3.10.450.50">
    <property type="match status" value="1"/>
</dbReference>
<feature type="compositionally biased region" description="Low complexity" evidence="2">
    <location>
        <begin position="268"/>
        <end position="277"/>
    </location>
</feature>
<dbReference type="SUPFAM" id="SSF46565">
    <property type="entry name" value="Chaperone J-domain"/>
    <property type="match status" value="1"/>
</dbReference>
<name>A0A5C8KX32_9GAMM</name>
<dbReference type="AlphaFoldDB" id="A0A5C8KX32"/>
<keyword evidence="1" id="KW-0143">Chaperone</keyword>
<dbReference type="CDD" id="cd06257">
    <property type="entry name" value="DnaJ"/>
    <property type="match status" value="1"/>
</dbReference>
<dbReference type="EMBL" id="VRTS01000001">
    <property type="protein sequence ID" value="TXK65608.1"/>
    <property type="molecule type" value="Genomic_DNA"/>
</dbReference>
<feature type="domain" description="J" evidence="3">
    <location>
        <begin position="77"/>
        <end position="140"/>
    </location>
</feature>
<dbReference type="InterPro" id="IPR036869">
    <property type="entry name" value="J_dom_sf"/>
</dbReference>
<dbReference type="Proteomes" id="UP000321248">
    <property type="component" value="Unassembled WGS sequence"/>
</dbReference>